<dbReference type="Pfam" id="PF01381">
    <property type="entry name" value="HTH_3"/>
    <property type="match status" value="1"/>
</dbReference>
<comment type="pathway">
    <text evidence="2">Cell wall biogenesis; peptidoglycan biosynthesis.</text>
</comment>
<evidence type="ECO:0000256" key="6">
    <source>
        <dbReference type="ARBA" id="ARBA00022960"/>
    </source>
</evidence>
<dbReference type="CDD" id="cd00093">
    <property type="entry name" value="HTH_XRE"/>
    <property type="match status" value="1"/>
</dbReference>
<dbReference type="InterPro" id="IPR001986">
    <property type="entry name" value="Enolpyruvate_Tfrase_dom"/>
</dbReference>
<dbReference type="EC" id="2.5.1.7" evidence="11"/>
<keyword evidence="6" id="KW-0133">Cell shape</keyword>
<keyword evidence="9" id="KW-0961">Cell wall biogenesis/degradation</keyword>
<dbReference type="Proteomes" id="UP000177614">
    <property type="component" value="Unassembled WGS sequence"/>
</dbReference>
<evidence type="ECO:0000313" key="17">
    <source>
        <dbReference type="EMBL" id="OGC81620.1"/>
    </source>
</evidence>
<proteinExistence type="inferred from homology"/>
<dbReference type="Pfam" id="PF00275">
    <property type="entry name" value="EPSP_synthase"/>
    <property type="match status" value="1"/>
</dbReference>
<evidence type="ECO:0000259" key="16">
    <source>
        <dbReference type="PROSITE" id="PS50943"/>
    </source>
</evidence>
<evidence type="ECO:0000256" key="2">
    <source>
        <dbReference type="ARBA" id="ARBA00004752"/>
    </source>
</evidence>
<evidence type="ECO:0000256" key="8">
    <source>
        <dbReference type="ARBA" id="ARBA00023306"/>
    </source>
</evidence>
<dbReference type="InterPro" id="IPR036968">
    <property type="entry name" value="Enolpyruvate_Tfrase_sf"/>
</dbReference>
<dbReference type="PROSITE" id="PS50943">
    <property type="entry name" value="HTH_CROC1"/>
    <property type="match status" value="1"/>
</dbReference>
<evidence type="ECO:0000256" key="11">
    <source>
        <dbReference type="ARBA" id="ARBA00039108"/>
    </source>
</evidence>
<evidence type="ECO:0000313" key="18">
    <source>
        <dbReference type="Proteomes" id="UP000177614"/>
    </source>
</evidence>
<evidence type="ECO:0000256" key="12">
    <source>
        <dbReference type="ARBA" id="ARBA00039754"/>
    </source>
</evidence>
<name>A0A1F4XJ49_9BACT</name>
<evidence type="ECO:0000256" key="9">
    <source>
        <dbReference type="ARBA" id="ARBA00023316"/>
    </source>
</evidence>
<evidence type="ECO:0000256" key="1">
    <source>
        <dbReference type="ARBA" id="ARBA00004496"/>
    </source>
</evidence>
<dbReference type="GO" id="GO:0008760">
    <property type="term" value="F:UDP-N-acetylglucosamine 1-carboxyvinyltransferase activity"/>
    <property type="evidence" value="ECO:0007669"/>
    <property type="project" value="UniProtKB-EC"/>
</dbReference>
<dbReference type="SUPFAM" id="SSF55205">
    <property type="entry name" value="EPT/RTPC-like"/>
    <property type="match status" value="1"/>
</dbReference>
<dbReference type="PANTHER" id="PTHR43783">
    <property type="entry name" value="UDP-N-ACETYLGLUCOSAMINE 1-CARBOXYVINYLTRANSFERASE"/>
    <property type="match status" value="1"/>
</dbReference>
<dbReference type="PANTHER" id="PTHR43783:SF1">
    <property type="entry name" value="UDP-N-ACETYLGLUCOSAMINE 1-CARBOXYVINYLTRANSFERASE"/>
    <property type="match status" value="1"/>
</dbReference>
<sequence>MPIQIQSEQMKIGLFIRELRELRGLTQEEFAKNLKTSQSAIARIEKGEQNLTTDMLARISEALNRKIMVLSEGYMDFEIEGGHKLSGAIDTNASKNGAMGLLCASLLNKGKTILHNIPRIEEVNRMMEVLTSIGVSMRWISQNSLEIIPPAKLSLETMNSASAIKTRSVIMLMGPMIHLLNEFKLPHASGCKLGKRTVAAHLFGLEEMGVKIKVTRDDYEVSVKKTHPSEIVMYESGDTACENLLMAAAKIPGKTTIKFASPNYMVQEVCGFLQKMGVRIDGVGTTTMTIHGIPEINKTVEYFNSEDPIEAMMFLSAAITTQSQLTIRRAPIDFLELELYKLKRMGLKFKRSKIYISENGFTKLVDIEVFPSKLKALDDKIYGRPYPGINMDNLPFFVPIATQVQGTTLIHDWTFENRAIYFMELTKLNANMILADPHRVFVEGPTPLRPAQVVCPPALRPAMIILIGMLAAPGKSILRNVYSINRGYEEIAERLNKLGAKIRVIREL</sequence>
<organism evidence="17 18">
    <name type="scientific">Candidatus Abawacabacteria bacterium RBG_16_42_10</name>
    <dbReference type="NCBI Taxonomy" id="1817814"/>
    <lineage>
        <taxon>Bacteria</taxon>
        <taxon>Candidatus Abawacaibacteriota</taxon>
    </lineage>
</organism>
<accession>A0A1F4XJ49</accession>
<feature type="domain" description="HTH cro/C1-type" evidence="16">
    <location>
        <begin position="16"/>
        <end position="70"/>
    </location>
</feature>
<dbReference type="InterPro" id="IPR001387">
    <property type="entry name" value="Cro/C1-type_HTH"/>
</dbReference>
<protein>
    <recommendedName>
        <fullName evidence="12">UDP-N-acetylglucosamine 1-carboxyvinyltransferase</fullName>
        <ecNumber evidence="11">2.5.1.7</ecNumber>
    </recommendedName>
    <alternativeName>
        <fullName evidence="13">Enoylpyruvate transferase</fullName>
    </alternativeName>
    <alternativeName>
        <fullName evidence="14">UDP-N-acetylglucosamine enolpyruvyl transferase</fullName>
    </alternativeName>
</protein>
<evidence type="ECO:0000256" key="7">
    <source>
        <dbReference type="ARBA" id="ARBA00022984"/>
    </source>
</evidence>
<keyword evidence="8" id="KW-0131">Cell cycle</keyword>
<dbReference type="InterPro" id="IPR050068">
    <property type="entry name" value="MurA_subfamily"/>
</dbReference>
<dbReference type="AlphaFoldDB" id="A0A1F4XJ49"/>
<dbReference type="STRING" id="1817814.A2V81_05110"/>
<dbReference type="GO" id="GO:0008360">
    <property type="term" value="P:regulation of cell shape"/>
    <property type="evidence" value="ECO:0007669"/>
    <property type="project" value="UniProtKB-KW"/>
</dbReference>
<dbReference type="NCBIfam" id="NF006873">
    <property type="entry name" value="PRK09369.1"/>
    <property type="match status" value="1"/>
</dbReference>
<evidence type="ECO:0000256" key="14">
    <source>
        <dbReference type="ARBA" id="ARBA00042842"/>
    </source>
</evidence>
<keyword evidence="5 17" id="KW-0808">Transferase</keyword>
<evidence type="ECO:0000256" key="13">
    <source>
        <dbReference type="ARBA" id="ARBA00042443"/>
    </source>
</evidence>
<keyword evidence="7" id="KW-0573">Peptidoglycan synthesis</keyword>
<evidence type="ECO:0000256" key="4">
    <source>
        <dbReference type="ARBA" id="ARBA00022618"/>
    </source>
</evidence>
<dbReference type="GO" id="GO:0071555">
    <property type="term" value="P:cell wall organization"/>
    <property type="evidence" value="ECO:0007669"/>
    <property type="project" value="UniProtKB-KW"/>
</dbReference>
<dbReference type="Gene3D" id="3.65.10.10">
    <property type="entry name" value="Enolpyruvate transferase domain"/>
    <property type="match status" value="2"/>
</dbReference>
<dbReference type="InterPro" id="IPR010982">
    <property type="entry name" value="Lambda_DNA-bd_dom_sf"/>
</dbReference>
<reference evidence="17 18" key="1">
    <citation type="journal article" date="2016" name="Nat. Commun.">
        <title>Thousands of microbial genomes shed light on interconnected biogeochemical processes in an aquifer system.</title>
        <authorList>
            <person name="Anantharaman K."/>
            <person name="Brown C.T."/>
            <person name="Hug L.A."/>
            <person name="Sharon I."/>
            <person name="Castelle C.J."/>
            <person name="Probst A.J."/>
            <person name="Thomas B.C."/>
            <person name="Singh A."/>
            <person name="Wilkins M.J."/>
            <person name="Karaoz U."/>
            <person name="Brodie E.L."/>
            <person name="Williams K.H."/>
            <person name="Hubbard S.S."/>
            <person name="Banfield J.F."/>
        </authorList>
    </citation>
    <scope>NUCLEOTIDE SEQUENCE [LARGE SCALE GENOMIC DNA]</scope>
</reference>
<dbReference type="SMART" id="SM00530">
    <property type="entry name" value="HTH_XRE"/>
    <property type="match status" value="1"/>
</dbReference>
<comment type="caution">
    <text evidence="17">The sequence shown here is derived from an EMBL/GenBank/DDBJ whole genome shotgun (WGS) entry which is preliminary data.</text>
</comment>
<evidence type="ECO:0000256" key="5">
    <source>
        <dbReference type="ARBA" id="ARBA00022679"/>
    </source>
</evidence>
<evidence type="ECO:0000256" key="15">
    <source>
        <dbReference type="ARBA" id="ARBA00047527"/>
    </source>
</evidence>
<dbReference type="EMBL" id="MEWR01000023">
    <property type="protein sequence ID" value="OGC81620.1"/>
    <property type="molecule type" value="Genomic_DNA"/>
</dbReference>
<dbReference type="GO" id="GO:0009252">
    <property type="term" value="P:peptidoglycan biosynthetic process"/>
    <property type="evidence" value="ECO:0007669"/>
    <property type="project" value="UniProtKB-KW"/>
</dbReference>
<keyword evidence="4" id="KW-0132">Cell division</keyword>
<dbReference type="GO" id="GO:0051301">
    <property type="term" value="P:cell division"/>
    <property type="evidence" value="ECO:0007669"/>
    <property type="project" value="UniProtKB-KW"/>
</dbReference>
<dbReference type="GO" id="GO:0005737">
    <property type="term" value="C:cytoplasm"/>
    <property type="evidence" value="ECO:0007669"/>
    <property type="project" value="UniProtKB-SubCell"/>
</dbReference>
<comment type="catalytic activity">
    <reaction evidence="15">
        <text>phosphoenolpyruvate + UDP-N-acetyl-alpha-D-glucosamine = UDP-N-acetyl-3-O-(1-carboxyvinyl)-alpha-D-glucosamine + phosphate</text>
        <dbReference type="Rhea" id="RHEA:18681"/>
        <dbReference type="ChEBI" id="CHEBI:43474"/>
        <dbReference type="ChEBI" id="CHEBI:57705"/>
        <dbReference type="ChEBI" id="CHEBI:58702"/>
        <dbReference type="ChEBI" id="CHEBI:68483"/>
        <dbReference type="EC" id="2.5.1.7"/>
    </reaction>
</comment>
<keyword evidence="3" id="KW-0963">Cytoplasm</keyword>
<dbReference type="GO" id="GO:0003677">
    <property type="term" value="F:DNA binding"/>
    <property type="evidence" value="ECO:0007669"/>
    <property type="project" value="InterPro"/>
</dbReference>
<dbReference type="Gene3D" id="1.10.260.40">
    <property type="entry name" value="lambda repressor-like DNA-binding domains"/>
    <property type="match status" value="1"/>
</dbReference>
<evidence type="ECO:0000256" key="10">
    <source>
        <dbReference type="ARBA" id="ARBA00038367"/>
    </source>
</evidence>
<dbReference type="InterPro" id="IPR013792">
    <property type="entry name" value="RNA3'P_cycl/enolpyr_Trfase_a/b"/>
</dbReference>
<evidence type="ECO:0000256" key="3">
    <source>
        <dbReference type="ARBA" id="ARBA00022490"/>
    </source>
</evidence>
<comment type="subcellular location">
    <subcellularLocation>
        <location evidence="1">Cytoplasm</location>
    </subcellularLocation>
</comment>
<comment type="similarity">
    <text evidence="10">Belongs to the EPSP synthase family. MurA subfamily.</text>
</comment>
<dbReference type="SUPFAM" id="SSF47413">
    <property type="entry name" value="lambda repressor-like DNA-binding domains"/>
    <property type="match status" value="1"/>
</dbReference>
<gene>
    <name evidence="17" type="ORF">A2V81_05110</name>
</gene>